<keyword evidence="4 10" id="KW-0812">Transmembrane</keyword>
<evidence type="ECO:0000256" key="10">
    <source>
        <dbReference type="SAM" id="Phobius"/>
    </source>
</evidence>
<dbReference type="InterPro" id="IPR003660">
    <property type="entry name" value="HAMP_dom"/>
</dbReference>
<keyword evidence="5 10" id="KW-1133">Transmembrane helix</keyword>
<dbReference type="SMART" id="SM00283">
    <property type="entry name" value="MA"/>
    <property type="match status" value="1"/>
</dbReference>
<feature type="domain" description="HAMP" evidence="12">
    <location>
        <begin position="327"/>
        <end position="379"/>
    </location>
</feature>
<feature type="transmembrane region" description="Helical" evidence="10">
    <location>
        <begin position="29"/>
        <end position="49"/>
    </location>
</feature>
<evidence type="ECO:0000256" key="3">
    <source>
        <dbReference type="ARBA" id="ARBA00022500"/>
    </source>
</evidence>
<comment type="caution">
    <text evidence="13">The sequence shown here is derived from an EMBL/GenBank/DDBJ whole genome shotgun (WGS) entry which is preliminary data.</text>
</comment>
<dbReference type="EMBL" id="JABBNI010000047">
    <property type="protein sequence ID" value="NMM64694.1"/>
    <property type="molecule type" value="Genomic_DNA"/>
</dbReference>
<dbReference type="PANTHER" id="PTHR32089">
    <property type="entry name" value="METHYL-ACCEPTING CHEMOTAXIS PROTEIN MCPB"/>
    <property type="match status" value="1"/>
</dbReference>
<dbReference type="Gene3D" id="3.30.450.20">
    <property type="entry name" value="PAS domain"/>
    <property type="match status" value="1"/>
</dbReference>
<dbReference type="CDD" id="cd12912">
    <property type="entry name" value="PDC2_MCP_like"/>
    <property type="match status" value="1"/>
</dbReference>
<dbReference type="SUPFAM" id="SSF58104">
    <property type="entry name" value="Methyl-accepting chemotaxis protein (MCP) signaling domain"/>
    <property type="match status" value="1"/>
</dbReference>
<dbReference type="AlphaFoldDB" id="A0A7Y0HP67"/>
<evidence type="ECO:0000259" key="11">
    <source>
        <dbReference type="PROSITE" id="PS50111"/>
    </source>
</evidence>
<dbReference type="Pfam" id="PF00015">
    <property type="entry name" value="MCPsignal"/>
    <property type="match status" value="1"/>
</dbReference>
<dbReference type="Gene3D" id="1.10.287.950">
    <property type="entry name" value="Methyl-accepting chemotaxis protein"/>
    <property type="match status" value="1"/>
</dbReference>
<feature type="transmembrane region" description="Helical" evidence="10">
    <location>
        <begin position="307"/>
        <end position="329"/>
    </location>
</feature>
<evidence type="ECO:0000313" key="14">
    <source>
        <dbReference type="Proteomes" id="UP000537131"/>
    </source>
</evidence>
<organism evidence="13 14">
    <name type="scientific">Clostridium muellerianum</name>
    <dbReference type="NCBI Taxonomy" id="2716538"/>
    <lineage>
        <taxon>Bacteria</taxon>
        <taxon>Bacillati</taxon>
        <taxon>Bacillota</taxon>
        <taxon>Clostridia</taxon>
        <taxon>Eubacteriales</taxon>
        <taxon>Clostridiaceae</taxon>
        <taxon>Clostridium</taxon>
    </lineage>
</organism>
<evidence type="ECO:0000256" key="2">
    <source>
        <dbReference type="ARBA" id="ARBA00022475"/>
    </source>
</evidence>
<dbReference type="CDD" id="cd06225">
    <property type="entry name" value="HAMP"/>
    <property type="match status" value="1"/>
</dbReference>
<dbReference type="GO" id="GO:0005886">
    <property type="term" value="C:plasma membrane"/>
    <property type="evidence" value="ECO:0007669"/>
    <property type="project" value="UniProtKB-SubCell"/>
</dbReference>
<evidence type="ECO:0000256" key="1">
    <source>
        <dbReference type="ARBA" id="ARBA00004651"/>
    </source>
</evidence>
<dbReference type="GO" id="GO:0006935">
    <property type="term" value="P:chemotaxis"/>
    <property type="evidence" value="ECO:0007669"/>
    <property type="project" value="UniProtKB-KW"/>
</dbReference>
<dbReference type="InterPro" id="IPR029151">
    <property type="entry name" value="Sensor-like_sf"/>
</dbReference>
<dbReference type="InterPro" id="IPR033479">
    <property type="entry name" value="dCache_1"/>
</dbReference>
<evidence type="ECO:0000256" key="7">
    <source>
        <dbReference type="ARBA" id="ARBA00023224"/>
    </source>
</evidence>
<dbReference type="PROSITE" id="PS50885">
    <property type="entry name" value="HAMP"/>
    <property type="match status" value="1"/>
</dbReference>
<evidence type="ECO:0000259" key="12">
    <source>
        <dbReference type="PROSITE" id="PS50885"/>
    </source>
</evidence>
<keyword evidence="2" id="KW-1003">Cell membrane</keyword>
<dbReference type="Pfam" id="PF00672">
    <property type="entry name" value="HAMP"/>
    <property type="match status" value="1"/>
</dbReference>
<dbReference type="Pfam" id="PF02743">
    <property type="entry name" value="dCache_1"/>
    <property type="match status" value="1"/>
</dbReference>
<dbReference type="RefSeq" id="WP_169299277.1">
    <property type="nucleotide sequence ID" value="NZ_JABBNI010000047.1"/>
</dbReference>
<dbReference type="PANTHER" id="PTHR32089:SF112">
    <property type="entry name" value="LYSOZYME-LIKE PROTEIN-RELATED"/>
    <property type="match status" value="1"/>
</dbReference>
<evidence type="ECO:0000256" key="8">
    <source>
        <dbReference type="ARBA" id="ARBA00029447"/>
    </source>
</evidence>
<evidence type="ECO:0000256" key="5">
    <source>
        <dbReference type="ARBA" id="ARBA00022989"/>
    </source>
</evidence>
<gene>
    <name evidence="13" type="ORF">HBE96_18975</name>
</gene>
<dbReference type="InterPro" id="IPR004089">
    <property type="entry name" value="MCPsignal_dom"/>
</dbReference>
<dbReference type="PROSITE" id="PS50111">
    <property type="entry name" value="CHEMOTAXIS_TRANSDUC_2"/>
    <property type="match status" value="1"/>
</dbReference>
<comment type="subcellular location">
    <subcellularLocation>
        <location evidence="1">Cell membrane</location>
        <topology evidence="1">Multi-pass membrane protein</topology>
    </subcellularLocation>
</comment>
<reference evidence="13 14" key="2">
    <citation type="submission" date="2020-06" db="EMBL/GenBank/DDBJ databases">
        <title>Complete Genome Sequence of Clostridium muelleri sp. nov. P21T, an Acid-Alcohol Producing Acetogen Isolated from Old Hay.</title>
        <authorList>
            <person name="Duncan K.E."/>
            <person name="Tanner R.S."/>
        </authorList>
    </citation>
    <scope>NUCLEOTIDE SEQUENCE [LARGE SCALE GENOMIC DNA]</scope>
    <source>
        <strain evidence="13 14">P21</strain>
    </source>
</reference>
<sequence>MKNIIRKMQITNTLRFLNFNFMDSVGIKIMFQITVLLTFVCGILGYVSYTSSYKTLEYTITSSLEYRASDGALLVSSIINQDIKAMNEIASRPEIQSMNIQIQSPVLLSEAKSLGYINLNVIEPDGLTHFANGGKTQIDLSSINNLYLKETLNGKTAISDPVTNVEGEQIIAISVPIKNQNEQIIGALFCNMSTKKLNEIVQKTKVGKSGYSFIINKEGTKVAHKDLKLVLNKDNTIKNANKDKSLERLAKLENKMIKSEKGSGYYMEDGKEMFMSYSPIPDTEWSMALTIPKKEIFNEANVLKYKFIIMTILFILIGMGVGFIISRWIKRPLLKIKKYAEELSDCNLSHRISIKRKDEFGQTADALNAAINNVEKIIHSVKINGKSTLDSTKDINNMFEKVHKNVENVSFKSHEISANMQQASAYIEELACRSFNIKDEINNTVEEAQNGLRLANSIRNKASVIKNEIEGSRVQILDVYFKSRERLNEALQDTKVVKNVSVMAEVIKDISKKTNMLALNAAIEAARAGDHGKGFSVVADEIRKLSEQSGSVVCDIQENVKNVLNSVEKLSDSAKCVLNVMDNEVLKDYDKIIVVSEDYKEDGNKFQNVIERFNLVLQNVYVSIEEMAINMKTLTKSVGECSEASTDIAGNIGELKEENVNICVKSTKNAKGAEQLLQSISEFKIKLCKES</sequence>
<keyword evidence="14" id="KW-1185">Reference proteome</keyword>
<evidence type="ECO:0000256" key="9">
    <source>
        <dbReference type="PROSITE-ProRule" id="PRU00284"/>
    </source>
</evidence>
<keyword evidence="6 10" id="KW-0472">Membrane</keyword>
<evidence type="ECO:0000256" key="4">
    <source>
        <dbReference type="ARBA" id="ARBA00022692"/>
    </source>
</evidence>
<accession>A0A7Y0HP67</accession>
<keyword evidence="7 9" id="KW-0807">Transducer</keyword>
<evidence type="ECO:0000313" key="13">
    <source>
        <dbReference type="EMBL" id="NMM64694.1"/>
    </source>
</evidence>
<dbReference type="CDD" id="cd18773">
    <property type="entry name" value="PDC1_HK_sensor"/>
    <property type="match status" value="1"/>
</dbReference>
<feature type="domain" description="Methyl-accepting transducer" evidence="11">
    <location>
        <begin position="391"/>
        <end position="656"/>
    </location>
</feature>
<reference evidence="13 14" key="1">
    <citation type="submission" date="2020-04" db="EMBL/GenBank/DDBJ databases">
        <authorList>
            <person name="Doyle D.A."/>
        </authorList>
    </citation>
    <scope>NUCLEOTIDE SEQUENCE [LARGE SCALE GENOMIC DNA]</scope>
    <source>
        <strain evidence="13 14">P21</strain>
    </source>
</reference>
<dbReference type="Proteomes" id="UP000537131">
    <property type="component" value="Unassembled WGS sequence"/>
</dbReference>
<dbReference type="SUPFAM" id="SSF103190">
    <property type="entry name" value="Sensory domain-like"/>
    <property type="match status" value="1"/>
</dbReference>
<keyword evidence="3" id="KW-0145">Chemotaxis</keyword>
<comment type="similarity">
    <text evidence="8">Belongs to the methyl-accepting chemotaxis (MCP) protein family.</text>
</comment>
<evidence type="ECO:0000256" key="6">
    <source>
        <dbReference type="ARBA" id="ARBA00023136"/>
    </source>
</evidence>
<name>A0A7Y0HP67_9CLOT</name>
<dbReference type="SMART" id="SM00304">
    <property type="entry name" value="HAMP"/>
    <property type="match status" value="1"/>
</dbReference>
<dbReference type="GO" id="GO:0007165">
    <property type="term" value="P:signal transduction"/>
    <property type="evidence" value="ECO:0007669"/>
    <property type="project" value="UniProtKB-KW"/>
</dbReference>
<proteinExistence type="inferred from homology"/>
<protein>
    <submittedName>
        <fullName evidence="13">Methyl-accepting chemotaxis protein</fullName>
    </submittedName>
</protein>